<dbReference type="EMBL" id="JAGRRH010000071">
    <property type="protein sequence ID" value="KAG7337859.1"/>
    <property type="molecule type" value="Genomic_DNA"/>
</dbReference>
<reference evidence="3" key="2">
    <citation type="submission" date="2021-04" db="EMBL/GenBank/DDBJ databases">
        <authorList>
            <person name="Podell S."/>
        </authorList>
    </citation>
    <scope>NUCLEOTIDE SEQUENCE</scope>
    <source>
        <strain evidence="3">Hildebrandi</strain>
    </source>
</reference>
<reference evidence="3" key="1">
    <citation type="journal article" date="2021" name="Sci. Rep.">
        <title>Diploid genomic architecture of Nitzschia inconspicua, an elite biomass production diatom.</title>
        <authorList>
            <person name="Oliver A."/>
            <person name="Podell S."/>
            <person name="Pinowska A."/>
            <person name="Traller J.C."/>
            <person name="Smith S.R."/>
            <person name="McClure R."/>
            <person name="Beliaev A."/>
            <person name="Bohutskyi P."/>
            <person name="Hill E.A."/>
            <person name="Rabines A."/>
            <person name="Zheng H."/>
            <person name="Allen L.Z."/>
            <person name="Kuo A."/>
            <person name="Grigoriev I.V."/>
            <person name="Allen A.E."/>
            <person name="Hazlebeck D."/>
            <person name="Allen E.E."/>
        </authorList>
    </citation>
    <scope>NUCLEOTIDE SEQUENCE</scope>
    <source>
        <strain evidence="3">Hildebrandi</strain>
    </source>
</reference>
<evidence type="ECO:0000313" key="3">
    <source>
        <dbReference type="EMBL" id="KAG7337859.1"/>
    </source>
</evidence>
<organism evidence="3 5">
    <name type="scientific">Nitzschia inconspicua</name>
    <dbReference type="NCBI Taxonomy" id="303405"/>
    <lineage>
        <taxon>Eukaryota</taxon>
        <taxon>Sar</taxon>
        <taxon>Stramenopiles</taxon>
        <taxon>Ochrophyta</taxon>
        <taxon>Bacillariophyta</taxon>
        <taxon>Bacillariophyceae</taxon>
        <taxon>Bacillariophycidae</taxon>
        <taxon>Bacillariales</taxon>
        <taxon>Bacillariaceae</taxon>
        <taxon>Nitzschia</taxon>
    </lineage>
</organism>
<evidence type="ECO:0000313" key="4">
    <source>
        <dbReference type="EMBL" id="KAG7362282.1"/>
    </source>
</evidence>
<evidence type="ECO:0000256" key="2">
    <source>
        <dbReference type="SAM" id="SignalP"/>
    </source>
</evidence>
<dbReference type="EMBL" id="JAGRRH010000012">
    <property type="protein sequence ID" value="KAG7362282.1"/>
    <property type="molecule type" value="Genomic_DNA"/>
</dbReference>
<name>A0A9K3PAJ6_9STRA</name>
<gene>
    <name evidence="3" type="ORF">IV203_017736</name>
    <name evidence="4" type="ORF">IV203_025948</name>
</gene>
<accession>A0A9K3PAJ6</accession>
<dbReference type="AlphaFoldDB" id="A0A9K3PAJ6"/>
<feature type="chain" id="PRO_5039882990" description="Dirigent protein" evidence="2">
    <location>
        <begin position="25"/>
        <end position="335"/>
    </location>
</feature>
<dbReference type="OrthoDB" id="52974at2759"/>
<evidence type="ECO:0000313" key="5">
    <source>
        <dbReference type="Proteomes" id="UP000693970"/>
    </source>
</evidence>
<feature type="compositionally biased region" description="Basic and acidic residues" evidence="1">
    <location>
        <begin position="101"/>
        <end position="111"/>
    </location>
</feature>
<feature type="region of interest" description="Disordered" evidence="1">
    <location>
        <begin position="89"/>
        <end position="152"/>
    </location>
</feature>
<keyword evidence="5" id="KW-1185">Reference proteome</keyword>
<feature type="signal peptide" evidence="2">
    <location>
        <begin position="1"/>
        <end position="24"/>
    </location>
</feature>
<keyword evidence="2" id="KW-0732">Signal</keyword>
<dbReference type="Proteomes" id="UP000693970">
    <property type="component" value="Unassembled WGS sequence"/>
</dbReference>
<feature type="compositionally biased region" description="Low complexity" evidence="1">
    <location>
        <begin position="135"/>
        <end position="150"/>
    </location>
</feature>
<evidence type="ECO:0000256" key="1">
    <source>
        <dbReference type="SAM" id="MobiDB-lite"/>
    </source>
</evidence>
<sequence>MIKFFPIVAIAISVLSADLPRAIAAENVDDVKERLTQRGRDLQQQGPLNKDESEYMNQLISKRVLRIANTPEDRKAMNDALRTNNLLVNAYNRSHKSQNGRADRGGSRRTNEYSASSTSTRRELGKTNRKGSKSGGSSKEGSGKSPSGPSVPELVPMVLEAFQDARMVQPPILTTPLASDLEPGTQYMFSNEPLFSVQLDSPKKNVAKGTEGYYVNESDMIATVSGTCTRTDPNTGDMYTGRTYCQFSYRFLDEFGKVEAALVAEGIVQIGDYSTLSITGGTGIFRGTVGTVILESGTIGSGNSPTFVPDPTLDLPSSYLVNMFVFMDPLSLTGQ</sequence>
<evidence type="ECO:0008006" key="6">
    <source>
        <dbReference type="Google" id="ProtNLM"/>
    </source>
</evidence>
<proteinExistence type="predicted"/>
<comment type="caution">
    <text evidence="3">The sequence shown here is derived from an EMBL/GenBank/DDBJ whole genome shotgun (WGS) entry which is preliminary data.</text>
</comment>
<protein>
    <recommendedName>
        <fullName evidence="6">Dirigent protein</fullName>
    </recommendedName>
</protein>